<dbReference type="GO" id="GO:0015074">
    <property type="term" value="P:DNA integration"/>
    <property type="evidence" value="ECO:0007669"/>
    <property type="project" value="InterPro"/>
</dbReference>
<proteinExistence type="predicted"/>
<protein>
    <submittedName>
        <fullName evidence="3">Integrase family protein</fullName>
    </submittedName>
</protein>
<dbReference type="InterPro" id="IPR013762">
    <property type="entry name" value="Integrase-like_cat_sf"/>
</dbReference>
<evidence type="ECO:0000259" key="2">
    <source>
        <dbReference type="PROSITE" id="PS51898"/>
    </source>
</evidence>
<sequence>MGIAQYDSAAMGRPAWSAGRQVGVKKPLKQRQIWAIRFFLDREGRMRDRALFDLAIDSKLRGCDLVKIKIRTLVTGQEIRTRAMVVQQKTGRPVQFEITTEVRASLFAWLEWMGGTVDDYAFPSRVDHSDHLSTRQYARLVDEWVTAIGLRREDYGTHSLRRTKAAMIYKATGNLRAIQILLGHTKIENTVKYLGVDIEDALELAEHTEI</sequence>
<organism evidence="3 4">
    <name type="scientific">Rhizobium gallicum</name>
    <dbReference type="NCBI Taxonomy" id="56730"/>
    <lineage>
        <taxon>Bacteria</taxon>
        <taxon>Pseudomonadati</taxon>
        <taxon>Pseudomonadota</taxon>
        <taxon>Alphaproteobacteria</taxon>
        <taxon>Hyphomicrobiales</taxon>
        <taxon>Rhizobiaceae</taxon>
        <taxon>Rhizobium/Agrobacterium group</taxon>
        <taxon>Rhizobium</taxon>
    </lineage>
</organism>
<dbReference type="SUPFAM" id="SSF56349">
    <property type="entry name" value="DNA breaking-rejoining enzymes"/>
    <property type="match status" value="1"/>
</dbReference>
<accession>A0A1L5NLF1</accession>
<dbReference type="Pfam" id="PF00589">
    <property type="entry name" value="Phage_integrase"/>
    <property type="match status" value="1"/>
</dbReference>
<dbReference type="AlphaFoldDB" id="A0A1L5NLF1"/>
<keyword evidence="1" id="KW-0233">DNA recombination</keyword>
<dbReference type="EMBL" id="CP017101">
    <property type="protein sequence ID" value="APO68707.1"/>
    <property type="molecule type" value="Genomic_DNA"/>
</dbReference>
<dbReference type="PROSITE" id="PS51898">
    <property type="entry name" value="TYR_RECOMBINASE"/>
    <property type="match status" value="1"/>
</dbReference>
<name>A0A1L5NLF1_9HYPH</name>
<dbReference type="InterPro" id="IPR011010">
    <property type="entry name" value="DNA_brk_join_enz"/>
</dbReference>
<evidence type="ECO:0000256" key="1">
    <source>
        <dbReference type="ARBA" id="ARBA00023172"/>
    </source>
</evidence>
<dbReference type="STRING" id="56730.IE4872_CH03106"/>
<dbReference type="GO" id="GO:0006310">
    <property type="term" value="P:DNA recombination"/>
    <property type="evidence" value="ECO:0007669"/>
    <property type="project" value="UniProtKB-KW"/>
</dbReference>
<gene>
    <name evidence="3" type="ORF">IE4872_CH03106</name>
</gene>
<reference evidence="3 4" key="1">
    <citation type="submission" date="2016-09" db="EMBL/GenBank/DDBJ databases">
        <title>The complete genome sequences of Rhizobium gallicum, symbiovars gallicum and phaseoli, symbionts associated to common bean (Phaseolus vulgaris).</title>
        <authorList>
            <person name="Bustos P."/>
            <person name="Santamaria R.I."/>
            <person name="Perez-Carrascal O.M."/>
            <person name="Juarez S."/>
            <person name="Lozano L."/>
            <person name="Martinez-Flores I."/>
            <person name="Martinez-Romero E."/>
            <person name="Cevallos M."/>
            <person name="Romero D."/>
            <person name="Davila G."/>
            <person name="Gonzalez V."/>
        </authorList>
    </citation>
    <scope>NUCLEOTIDE SEQUENCE [LARGE SCALE GENOMIC DNA]</scope>
    <source>
        <strain evidence="3 4">IE4872</strain>
    </source>
</reference>
<evidence type="ECO:0000313" key="4">
    <source>
        <dbReference type="Proteomes" id="UP000184749"/>
    </source>
</evidence>
<dbReference type="Gene3D" id="1.10.443.10">
    <property type="entry name" value="Intergrase catalytic core"/>
    <property type="match status" value="1"/>
</dbReference>
<dbReference type="Proteomes" id="UP000184749">
    <property type="component" value="Chromosome"/>
</dbReference>
<dbReference type="RefSeq" id="WP_074069303.1">
    <property type="nucleotide sequence ID" value="NZ_CP017101.1"/>
</dbReference>
<dbReference type="GO" id="GO:0003677">
    <property type="term" value="F:DNA binding"/>
    <property type="evidence" value="ECO:0007669"/>
    <property type="project" value="InterPro"/>
</dbReference>
<dbReference type="OrthoDB" id="5297095at2"/>
<evidence type="ECO:0000313" key="3">
    <source>
        <dbReference type="EMBL" id="APO68707.1"/>
    </source>
</evidence>
<dbReference type="InterPro" id="IPR002104">
    <property type="entry name" value="Integrase_catalytic"/>
</dbReference>
<feature type="domain" description="Tyr recombinase" evidence="2">
    <location>
        <begin position="23"/>
        <end position="206"/>
    </location>
</feature>